<feature type="compositionally biased region" description="Basic and acidic residues" evidence="2">
    <location>
        <begin position="173"/>
        <end position="183"/>
    </location>
</feature>
<feature type="coiled-coil region" evidence="1">
    <location>
        <begin position="547"/>
        <end position="581"/>
    </location>
</feature>
<dbReference type="Proteomes" id="UP000467700">
    <property type="component" value="Unassembled WGS sequence"/>
</dbReference>
<feature type="compositionally biased region" description="Polar residues" evidence="2">
    <location>
        <begin position="78"/>
        <end position="93"/>
    </location>
</feature>
<dbReference type="EMBL" id="CACVBS010000002">
    <property type="protein sequence ID" value="CAA7258735.1"/>
    <property type="molecule type" value="Genomic_DNA"/>
</dbReference>
<dbReference type="AlphaFoldDB" id="A0A8S0WJI1"/>
<gene>
    <name evidence="3" type="ORF">AAE3_LOCUS1155</name>
</gene>
<reference evidence="3 4" key="1">
    <citation type="submission" date="2020-01" db="EMBL/GenBank/DDBJ databases">
        <authorList>
            <person name="Gupta K D."/>
        </authorList>
    </citation>
    <scope>NUCLEOTIDE SEQUENCE [LARGE SCALE GENOMIC DNA]</scope>
</reference>
<feature type="compositionally biased region" description="Low complexity" evidence="2">
    <location>
        <begin position="114"/>
        <end position="124"/>
    </location>
</feature>
<evidence type="ECO:0000256" key="1">
    <source>
        <dbReference type="SAM" id="Coils"/>
    </source>
</evidence>
<feature type="region of interest" description="Disordered" evidence="2">
    <location>
        <begin position="1"/>
        <end position="25"/>
    </location>
</feature>
<evidence type="ECO:0000256" key="2">
    <source>
        <dbReference type="SAM" id="MobiDB-lite"/>
    </source>
</evidence>
<feature type="compositionally biased region" description="Polar residues" evidence="2">
    <location>
        <begin position="210"/>
        <end position="220"/>
    </location>
</feature>
<dbReference type="OrthoDB" id="3203770at2759"/>
<name>A0A8S0WJI1_CYCAE</name>
<accession>A0A8S0WJI1</accession>
<proteinExistence type="predicted"/>
<feature type="compositionally biased region" description="Low complexity" evidence="2">
    <location>
        <begin position="364"/>
        <end position="376"/>
    </location>
</feature>
<sequence>MPAETKAVASPAKSKPTTRSSIRQSLNLASVSKALVDVISKDGREASKNAKKTKDASRRSSVIPPAAPRLSMGDPTARPSSQVSKRTGTPESKTVTRRRVSASYARSSSDEQSSKPTEPSTSPSAVLPRSTTLRPKNLNATNSALPKYRPKSTVVEPTKPPSPVRPGVRRRLSTSDEEKKEQNRPGSATAPEEKTSRPISPLPQRATLKANLTNSVNATPPSTPSKAKHMPPASAKESPSRPTKIVKTAATSIPRPPSSSSSAPSVHLNATPKRPTPKVSTPKASGVKSKLGHSSHSAQDKSGGSPFKVPASPYSRDSPSPSERHARKNSKFTTPASSMASGNMSHISEGTSEPEDSDEEDVELLLAPVAALGAPTPAMPKIQTSRKRLIPQTPTRPGLPTRDKLSYVSPMPPDSDKKSGAFLRPPRQTPNSTAARGSILSWEQLANESSRTIGEDEFGRMLADIPAPFRSGAASPSLSSQMDVPESPCLSAIDSPGGYGSISQVLLPDVTPSPAVHHAAQQARFNLPSETPGAADASAVTFLRLQLAQVENTAKERLFQMQAMEEEIHNLKQAHALQMEEAHKQMQYMEMQGRENDAKASYATSLEEQLCQAQLLRDQAVEEAVARARQTEHGRVEVLKYEKCRLAAAGCAGLAASKWDIVRSACEVELDLVRGDRELLALLLAQVEQLSQPL</sequence>
<feature type="compositionally biased region" description="Acidic residues" evidence="2">
    <location>
        <begin position="352"/>
        <end position="363"/>
    </location>
</feature>
<keyword evidence="4" id="KW-1185">Reference proteome</keyword>
<keyword evidence="1" id="KW-0175">Coiled coil</keyword>
<evidence type="ECO:0000313" key="4">
    <source>
        <dbReference type="Proteomes" id="UP000467700"/>
    </source>
</evidence>
<comment type="caution">
    <text evidence="3">The sequence shown here is derived from an EMBL/GenBank/DDBJ whole genome shotgun (WGS) entry which is preliminary data.</text>
</comment>
<evidence type="ECO:0000313" key="3">
    <source>
        <dbReference type="EMBL" id="CAA7258735.1"/>
    </source>
</evidence>
<protein>
    <submittedName>
        <fullName evidence="3">Uncharacterized protein</fullName>
    </submittedName>
</protein>
<feature type="compositionally biased region" description="Polar residues" evidence="2">
    <location>
        <begin position="292"/>
        <end position="302"/>
    </location>
</feature>
<feature type="compositionally biased region" description="Polar residues" evidence="2">
    <location>
        <begin position="331"/>
        <end position="346"/>
    </location>
</feature>
<feature type="compositionally biased region" description="Polar residues" evidence="2">
    <location>
        <begin position="15"/>
        <end position="25"/>
    </location>
</feature>
<organism evidence="3 4">
    <name type="scientific">Cyclocybe aegerita</name>
    <name type="common">Black poplar mushroom</name>
    <name type="synonym">Agrocybe aegerita</name>
    <dbReference type="NCBI Taxonomy" id="1973307"/>
    <lineage>
        <taxon>Eukaryota</taxon>
        <taxon>Fungi</taxon>
        <taxon>Dikarya</taxon>
        <taxon>Basidiomycota</taxon>
        <taxon>Agaricomycotina</taxon>
        <taxon>Agaricomycetes</taxon>
        <taxon>Agaricomycetidae</taxon>
        <taxon>Agaricales</taxon>
        <taxon>Agaricineae</taxon>
        <taxon>Bolbitiaceae</taxon>
        <taxon>Cyclocybe</taxon>
    </lineage>
</organism>
<feature type="compositionally biased region" description="Basic and acidic residues" evidence="2">
    <location>
        <begin position="40"/>
        <end position="58"/>
    </location>
</feature>
<feature type="region of interest" description="Disordered" evidence="2">
    <location>
        <begin position="40"/>
        <end position="435"/>
    </location>
</feature>
<feature type="compositionally biased region" description="Polar residues" evidence="2">
    <location>
        <begin position="129"/>
        <end position="144"/>
    </location>
</feature>